<dbReference type="Pfam" id="PF13649">
    <property type="entry name" value="Methyltransf_25"/>
    <property type="match status" value="1"/>
</dbReference>
<keyword evidence="3" id="KW-0489">Methyltransferase</keyword>
<dbReference type="RefSeq" id="WP_330151024.1">
    <property type="nucleotide sequence ID" value="NZ_JAUZMZ010000019.1"/>
</dbReference>
<dbReference type="EC" id="2.1.-.-" evidence="3"/>
<reference evidence="3 4" key="1">
    <citation type="submission" date="2023-08" db="EMBL/GenBank/DDBJ databases">
        <authorList>
            <person name="Girao M."/>
            <person name="Carvalho M.F."/>
        </authorList>
    </citation>
    <scope>NUCLEOTIDE SEQUENCE [LARGE SCALE GENOMIC DNA]</scope>
    <source>
        <strain evidence="3 4">CC-R104</strain>
    </source>
</reference>
<dbReference type="InterPro" id="IPR041698">
    <property type="entry name" value="Methyltransf_25"/>
</dbReference>
<sequence>MSDVTPAEFWEARYTDSGGLWSGNANPTFVAAVSDLPPGTALDLGCGEGGDTIWLADRGWTATGIDISPTAVRRAAETARSAGIPDDRVRFVAADLATWESDDSYDLVAASFLHSPVDFPRTEVLRRAAELVAPGGHLLILSHADFPPWAGAGDRNAEEHGEAHHEHRFLTPAEEIEALALDPGRWDVLVAETRERDATGPDGTHAVLSDVVVLLHRN</sequence>
<evidence type="ECO:0000313" key="4">
    <source>
        <dbReference type="Proteomes" id="UP001331936"/>
    </source>
</evidence>
<dbReference type="Proteomes" id="UP001331936">
    <property type="component" value="Unassembled WGS sequence"/>
</dbReference>
<dbReference type="GO" id="GO:0032259">
    <property type="term" value="P:methylation"/>
    <property type="evidence" value="ECO:0007669"/>
    <property type="project" value="UniProtKB-KW"/>
</dbReference>
<dbReference type="CDD" id="cd02440">
    <property type="entry name" value="AdoMet_MTases"/>
    <property type="match status" value="1"/>
</dbReference>
<feature type="domain" description="Methyltransferase" evidence="2">
    <location>
        <begin position="42"/>
        <end position="136"/>
    </location>
</feature>
<evidence type="ECO:0000256" key="1">
    <source>
        <dbReference type="ARBA" id="ARBA00022679"/>
    </source>
</evidence>
<organism evidence="3 4">
    <name type="scientific">Rhodococcus chondri</name>
    <dbReference type="NCBI Taxonomy" id="3065941"/>
    <lineage>
        <taxon>Bacteria</taxon>
        <taxon>Bacillati</taxon>
        <taxon>Actinomycetota</taxon>
        <taxon>Actinomycetes</taxon>
        <taxon>Mycobacteriales</taxon>
        <taxon>Nocardiaceae</taxon>
        <taxon>Rhodococcus</taxon>
    </lineage>
</organism>
<evidence type="ECO:0000259" key="2">
    <source>
        <dbReference type="Pfam" id="PF13649"/>
    </source>
</evidence>
<dbReference type="Gene3D" id="3.40.50.150">
    <property type="entry name" value="Vaccinia Virus protein VP39"/>
    <property type="match status" value="1"/>
</dbReference>
<dbReference type="InterPro" id="IPR029063">
    <property type="entry name" value="SAM-dependent_MTases_sf"/>
</dbReference>
<accession>A0ABU7JQH3</accession>
<comment type="caution">
    <text evidence="3">The sequence shown here is derived from an EMBL/GenBank/DDBJ whole genome shotgun (WGS) entry which is preliminary data.</text>
</comment>
<dbReference type="EMBL" id="JAUZMZ010000019">
    <property type="protein sequence ID" value="MEE2031587.1"/>
    <property type="molecule type" value="Genomic_DNA"/>
</dbReference>
<evidence type="ECO:0000313" key="3">
    <source>
        <dbReference type="EMBL" id="MEE2031587.1"/>
    </source>
</evidence>
<proteinExistence type="predicted"/>
<name>A0ABU7JQH3_9NOCA</name>
<dbReference type="SUPFAM" id="SSF53335">
    <property type="entry name" value="S-adenosyl-L-methionine-dependent methyltransferases"/>
    <property type="match status" value="1"/>
</dbReference>
<gene>
    <name evidence="3" type="ORF">Q8814_05565</name>
</gene>
<protein>
    <submittedName>
        <fullName evidence="3">Class I SAM-dependent methyltransferase</fullName>
        <ecNumber evidence="3">2.1.-.-</ecNumber>
    </submittedName>
</protein>
<dbReference type="PANTHER" id="PTHR43861">
    <property type="entry name" value="TRANS-ACONITATE 2-METHYLTRANSFERASE-RELATED"/>
    <property type="match status" value="1"/>
</dbReference>
<dbReference type="GO" id="GO:0008168">
    <property type="term" value="F:methyltransferase activity"/>
    <property type="evidence" value="ECO:0007669"/>
    <property type="project" value="UniProtKB-KW"/>
</dbReference>
<keyword evidence="1 3" id="KW-0808">Transferase</keyword>
<keyword evidence="4" id="KW-1185">Reference proteome</keyword>